<dbReference type="KEGG" id="trz:GWP43_06290"/>
<dbReference type="PANTHER" id="PTHR12994:SF17">
    <property type="entry name" value="LD30995P"/>
    <property type="match status" value="1"/>
</dbReference>
<evidence type="ECO:0000256" key="1">
    <source>
        <dbReference type="ARBA" id="ARBA00001670"/>
    </source>
</evidence>
<dbReference type="Pfam" id="PF03577">
    <property type="entry name" value="Peptidase_C69"/>
    <property type="match status" value="1"/>
</dbReference>
<keyword evidence="3 6" id="KW-0645">Protease</keyword>
<name>A0A6P1Y0H8_9SPIR</name>
<comment type="catalytic activity">
    <reaction evidence="1">
        <text>an L-aminoacyl-L-amino acid + H2O = 2 an L-alpha-amino acid</text>
        <dbReference type="Rhea" id="RHEA:48940"/>
        <dbReference type="ChEBI" id="CHEBI:15377"/>
        <dbReference type="ChEBI" id="CHEBI:59869"/>
        <dbReference type="ChEBI" id="CHEBI:77460"/>
        <dbReference type="EC" id="3.4.13.19"/>
    </reaction>
</comment>
<dbReference type="GO" id="GO:0070004">
    <property type="term" value="F:cysteine-type exopeptidase activity"/>
    <property type="evidence" value="ECO:0007669"/>
    <property type="project" value="InterPro"/>
</dbReference>
<dbReference type="NCBIfam" id="NF033678">
    <property type="entry name" value="C69_fam_dipept"/>
    <property type="match status" value="1"/>
</dbReference>
<dbReference type="GO" id="GO:0016805">
    <property type="term" value="F:dipeptidase activity"/>
    <property type="evidence" value="ECO:0007669"/>
    <property type="project" value="UniProtKB-KW"/>
</dbReference>
<evidence type="ECO:0000256" key="2">
    <source>
        <dbReference type="ARBA" id="ARBA00007225"/>
    </source>
</evidence>
<dbReference type="InterPro" id="IPR005322">
    <property type="entry name" value="Peptidase_C69"/>
</dbReference>
<comment type="similarity">
    <text evidence="2 6">Belongs to the peptidase C69 family.</text>
</comment>
<evidence type="ECO:0000313" key="8">
    <source>
        <dbReference type="Proteomes" id="UP000464374"/>
    </source>
</evidence>
<dbReference type="InterPro" id="IPR047804">
    <property type="entry name" value="C69_dipept_A-like"/>
</dbReference>
<keyword evidence="5 6" id="KW-0224">Dipeptidase</keyword>
<keyword evidence="4 6" id="KW-0378">Hydrolase</keyword>
<dbReference type="AlphaFoldDB" id="A0A6P1Y0H8"/>
<evidence type="ECO:0000256" key="3">
    <source>
        <dbReference type="ARBA" id="ARBA00022670"/>
    </source>
</evidence>
<dbReference type="RefSeq" id="WP_162663447.1">
    <property type="nucleotide sequence ID" value="NZ_CP048020.1"/>
</dbReference>
<evidence type="ECO:0000313" key="7">
    <source>
        <dbReference type="EMBL" id="QHX43115.1"/>
    </source>
</evidence>
<evidence type="ECO:0000256" key="6">
    <source>
        <dbReference type="RuleBase" id="RU364089"/>
    </source>
</evidence>
<protein>
    <recommendedName>
        <fullName evidence="6">Dipeptidase</fullName>
        <ecNumber evidence="6">3.4.-.-</ecNumber>
    </recommendedName>
</protein>
<organism evidence="7 8">
    <name type="scientific">Treponema vincentii</name>
    <dbReference type="NCBI Taxonomy" id="69710"/>
    <lineage>
        <taxon>Bacteria</taxon>
        <taxon>Pseudomonadati</taxon>
        <taxon>Spirochaetota</taxon>
        <taxon>Spirochaetia</taxon>
        <taxon>Spirochaetales</taxon>
        <taxon>Treponemataceae</taxon>
        <taxon>Treponema</taxon>
    </lineage>
</organism>
<accession>A0A6P1Y0H8</accession>
<dbReference type="EC" id="3.4.-.-" evidence="6"/>
<reference evidence="7 8" key="1">
    <citation type="submission" date="2020-01" db="EMBL/GenBank/DDBJ databases">
        <title>Complete genome sequence of a human oral phylogroup 1 Treponema sp. strain ATCC 700766, originally isolated from periodontitis dental plaque.</title>
        <authorList>
            <person name="Chan Y."/>
            <person name="Huo Y.-B."/>
            <person name="Yu X.-L."/>
            <person name="Zeng H."/>
            <person name="Leung W.-K."/>
            <person name="Watt R.M."/>
        </authorList>
    </citation>
    <scope>NUCLEOTIDE SEQUENCE [LARGE SCALE GENOMIC DNA]</scope>
    <source>
        <strain evidence="7 8">OMZ 804</strain>
    </source>
</reference>
<dbReference type="Gene3D" id="3.60.60.10">
    <property type="entry name" value="Penicillin V Acylase, Chain A"/>
    <property type="match status" value="1"/>
</dbReference>
<gene>
    <name evidence="7" type="ORF">GWP43_06290</name>
</gene>
<dbReference type="GO" id="GO:0006508">
    <property type="term" value="P:proteolysis"/>
    <property type="evidence" value="ECO:0007669"/>
    <property type="project" value="UniProtKB-KW"/>
</dbReference>
<proteinExistence type="inferred from homology"/>
<evidence type="ECO:0000256" key="5">
    <source>
        <dbReference type="ARBA" id="ARBA00022997"/>
    </source>
</evidence>
<sequence>MKNTHHQSCTTVLVGKNASVDGSIMIARNEDFHEAISVKLFTVMPASEIKNRTYTSKNTGVTVALPEKALRCTSTPQAFQLLKGDEGEYGEAGINEKNIAVSSTESVYGNPRVLAFDPLVPDGIGEDAIHSIVAPFINSARGGVAFLGKLIAQYGSAEGNGILFADADEAWYMEIPCGHYWVAQRIPDDCYAVAPNQVCIETIDFSNERDFMWADGIQAFADAHKLNPDREGFNFRHIFGTSTEKDRVYNTPRAWFAQKYLNPEIEQSPVSNDIPFIRKANRLISVEDVQYILSSHYNETVYDPLGKAGTDYEKTRFRGISLSRTAESHILQLRPGVPEGIAAIQWLAFGTTAFTPYVPFFTNINDTPKIYKKKTATVSLENAYWLFKILGFLTESRYPTSRDANTTYLNEMQTYGFKRVYEVTEAGKALTGEKLTEFLTAENEKTAAYVIKKTKDLIAQLMLESFNYSKLSFKMDKNL</sequence>
<dbReference type="EMBL" id="CP048020">
    <property type="protein sequence ID" value="QHX43115.1"/>
    <property type="molecule type" value="Genomic_DNA"/>
</dbReference>
<dbReference type="PANTHER" id="PTHR12994">
    <property type="entry name" value="SECERNIN"/>
    <property type="match status" value="1"/>
</dbReference>
<dbReference type="Proteomes" id="UP000464374">
    <property type="component" value="Chromosome"/>
</dbReference>
<evidence type="ECO:0000256" key="4">
    <source>
        <dbReference type="ARBA" id="ARBA00022801"/>
    </source>
</evidence>